<dbReference type="AlphaFoldDB" id="A0A177Y2L0"/>
<comment type="caution">
    <text evidence="3">The sequence shown here is derived from an EMBL/GenBank/DDBJ whole genome shotgun (WGS) entry which is preliminary data.</text>
</comment>
<dbReference type="EMBL" id="LLEI02000021">
    <property type="protein sequence ID" value="OAJ95070.1"/>
    <property type="molecule type" value="Genomic_DNA"/>
</dbReference>
<protein>
    <submittedName>
        <fullName evidence="3">Oxidoreductase</fullName>
    </submittedName>
</protein>
<dbReference type="Pfam" id="PF01408">
    <property type="entry name" value="GFO_IDH_MocA"/>
    <property type="match status" value="1"/>
</dbReference>
<organism evidence="3 4">
    <name type="scientific">Vibrio bivalvicida</name>
    <dbReference type="NCBI Taxonomy" id="1276888"/>
    <lineage>
        <taxon>Bacteria</taxon>
        <taxon>Pseudomonadati</taxon>
        <taxon>Pseudomonadota</taxon>
        <taxon>Gammaproteobacteria</taxon>
        <taxon>Vibrionales</taxon>
        <taxon>Vibrionaceae</taxon>
        <taxon>Vibrio</taxon>
        <taxon>Vibrio oreintalis group</taxon>
    </lineage>
</organism>
<gene>
    <name evidence="3" type="ORF">APB76_07245</name>
</gene>
<evidence type="ECO:0000313" key="3">
    <source>
        <dbReference type="EMBL" id="OAJ95070.1"/>
    </source>
</evidence>
<dbReference type="InterPro" id="IPR036291">
    <property type="entry name" value="NAD(P)-bd_dom_sf"/>
</dbReference>
<evidence type="ECO:0000259" key="1">
    <source>
        <dbReference type="Pfam" id="PF01408"/>
    </source>
</evidence>
<dbReference type="InterPro" id="IPR000683">
    <property type="entry name" value="Gfo/Idh/MocA-like_OxRdtase_N"/>
</dbReference>
<accession>A0A177Y2L0</accession>
<dbReference type="Gene3D" id="3.30.360.10">
    <property type="entry name" value="Dihydrodipicolinate Reductase, domain 2"/>
    <property type="match status" value="1"/>
</dbReference>
<feature type="domain" description="Gfo/Idh/MocA-like oxidoreductase N-terminal" evidence="1">
    <location>
        <begin position="2"/>
        <end position="119"/>
    </location>
</feature>
<dbReference type="RefSeq" id="WP_049844854.1">
    <property type="nucleotide sequence ID" value="NZ_LLEI02000021.1"/>
</dbReference>
<dbReference type="GO" id="GO:0000166">
    <property type="term" value="F:nucleotide binding"/>
    <property type="evidence" value="ECO:0007669"/>
    <property type="project" value="InterPro"/>
</dbReference>
<evidence type="ECO:0000259" key="2">
    <source>
        <dbReference type="Pfam" id="PF22725"/>
    </source>
</evidence>
<feature type="domain" description="GFO/IDH/MocA-like oxidoreductase" evidence="2">
    <location>
        <begin position="139"/>
        <end position="247"/>
    </location>
</feature>
<sequence length="333" mass="37154">MIRLAIIGTNWITDQFVEAALKTGEYQLSAVYSRSLESAEQFAEKYASPVLFDDLDLMATSPLFDVVYIASPNVLHCPQAMQMMKAGKHVIVEKPMASNLTMAKQMFKVAEESNVLLFEAFMSAHIPNFKRLKDELSSIGQIRKGFITYCQYSSRYPKYLAGENPNTFNPEFANGSIMDIGFYCLSSAIELFGEPKSVKATAQLLDSGVDGSGSVVLEYDGFEVVLQHSKTSDSYLPSEIQGEEGVLLMEMISTAKKLTKFTRGSDIGIDLSVKQEPNPMYYEALEFASQFKQQSMNSSCTQRSLIVAKLLEEIRRQTGVVFPTDKNNFAKKK</sequence>
<dbReference type="PANTHER" id="PTHR43054:SF1">
    <property type="entry name" value="SCYLLO-INOSITOL 2-DEHYDROGENASE (NADP(+)) IOLU"/>
    <property type="match status" value="1"/>
</dbReference>
<dbReference type="InterPro" id="IPR055170">
    <property type="entry name" value="GFO_IDH_MocA-like_dom"/>
</dbReference>
<dbReference type="Proteomes" id="UP000078406">
    <property type="component" value="Unassembled WGS sequence"/>
</dbReference>
<name>A0A177Y2L0_9VIBR</name>
<reference evidence="3 4" key="1">
    <citation type="journal article" date="2016" name="Syst. Appl. Microbiol.">
        <title>Vibrio bivalvicida sp. nov., a novel larval pathogen for bivalve molluscs reared in a hatchery.</title>
        <authorList>
            <person name="Dubert J."/>
            <person name="Romalde J.L."/>
            <person name="Prado S."/>
            <person name="Barja J.L."/>
        </authorList>
    </citation>
    <scope>NUCLEOTIDE SEQUENCE [LARGE SCALE GENOMIC DNA]</scope>
    <source>
        <strain evidence="3 4">605</strain>
    </source>
</reference>
<dbReference type="Gene3D" id="3.40.50.720">
    <property type="entry name" value="NAD(P)-binding Rossmann-like Domain"/>
    <property type="match status" value="1"/>
</dbReference>
<evidence type="ECO:0000313" key="4">
    <source>
        <dbReference type="Proteomes" id="UP000078406"/>
    </source>
</evidence>
<proteinExistence type="predicted"/>
<dbReference type="SUPFAM" id="SSF55347">
    <property type="entry name" value="Glyceraldehyde-3-phosphate dehydrogenase-like, C-terminal domain"/>
    <property type="match status" value="1"/>
</dbReference>
<dbReference type="PANTHER" id="PTHR43054">
    <property type="match status" value="1"/>
</dbReference>
<dbReference type="SUPFAM" id="SSF51735">
    <property type="entry name" value="NAD(P)-binding Rossmann-fold domains"/>
    <property type="match status" value="1"/>
</dbReference>
<dbReference type="Pfam" id="PF22725">
    <property type="entry name" value="GFO_IDH_MocA_C3"/>
    <property type="match status" value="1"/>
</dbReference>